<gene>
    <name evidence="2" type="ORF">NJQ99_15085</name>
</gene>
<sequence>MTDLPVTPSFSLAGRRALVTGAGRGIGRAAACALAQAGAVVHAVARSGGEVEALAAALRAEGFKAQGFALDVTDTRAVAEFVGAHGPYRILVNNAGTNRPLPIAEMTEADFDAVNDLNVRAAYFVAQAVAKGMTAAGEGGSIINVSSAMGHVGAARRTVYCASKFAIEGFTKALAWELGGEGVRVNTLCPTFVRTPMTEGMLSDPAFEQSVTAKIALGRVGEPEDLMGAIVFLASDASRFVTGSSLMADGGWTAQ</sequence>
<dbReference type="SUPFAM" id="SSF51735">
    <property type="entry name" value="NAD(P)-binding Rossmann-fold domains"/>
    <property type="match status" value="1"/>
</dbReference>
<dbReference type="RefSeq" id="WP_269333710.1">
    <property type="nucleotide sequence ID" value="NZ_JAMZFT010000004.1"/>
</dbReference>
<dbReference type="PANTHER" id="PTHR42760:SF135">
    <property type="entry name" value="BLL7886 PROTEIN"/>
    <property type="match status" value="1"/>
</dbReference>
<dbReference type="InterPro" id="IPR020904">
    <property type="entry name" value="Sc_DH/Rdtase_CS"/>
</dbReference>
<reference evidence="2" key="1">
    <citation type="submission" date="2022-06" db="EMBL/GenBank/DDBJ databases">
        <title>Isolation and Genomics of Futiania mangrovii gen. nov., sp. nov., a Rare and Metabolically-versatile member in the Class Alphaproteobacteria.</title>
        <authorList>
            <person name="Liu L."/>
            <person name="Huang W.-C."/>
            <person name="Pan J."/>
            <person name="Li J."/>
            <person name="Huang Y."/>
            <person name="Du H."/>
            <person name="Liu Y."/>
            <person name="Li M."/>
        </authorList>
    </citation>
    <scope>NUCLEOTIDE SEQUENCE</scope>
    <source>
        <strain evidence="2">FT118</strain>
    </source>
</reference>
<protein>
    <submittedName>
        <fullName evidence="2">SDR family oxidoreductase</fullName>
    </submittedName>
</protein>
<organism evidence="2 3">
    <name type="scientific">Futiania mangrovi</name>
    <dbReference type="NCBI Taxonomy" id="2959716"/>
    <lineage>
        <taxon>Bacteria</taxon>
        <taxon>Pseudomonadati</taxon>
        <taxon>Pseudomonadota</taxon>
        <taxon>Alphaproteobacteria</taxon>
        <taxon>Futianiales</taxon>
        <taxon>Futianiaceae</taxon>
        <taxon>Futiania</taxon>
    </lineage>
</organism>
<comment type="caution">
    <text evidence="2">The sequence shown here is derived from an EMBL/GenBank/DDBJ whole genome shotgun (WGS) entry which is preliminary data.</text>
</comment>
<evidence type="ECO:0000256" key="1">
    <source>
        <dbReference type="ARBA" id="ARBA00006484"/>
    </source>
</evidence>
<name>A0A9J6PG82_9PROT</name>
<dbReference type="GO" id="GO:0030497">
    <property type="term" value="P:fatty acid elongation"/>
    <property type="evidence" value="ECO:0007669"/>
    <property type="project" value="TreeGrafter"/>
</dbReference>
<keyword evidence="3" id="KW-1185">Reference proteome</keyword>
<dbReference type="AlphaFoldDB" id="A0A9J6PG82"/>
<proteinExistence type="inferred from homology"/>
<accession>A0A9J6PG82</accession>
<dbReference type="PRINTS" id="PR00081">
    <property type="entry name" value="GDHRDH"/>
</dbReference>
<dbReference type="Gene3D" id="3.40.50.720">
    <property type="entry name" value="NAD(P)-binding Rossmann-like Domain"/>
    <property type="match status" value="1"/>
</dbReference>
<dbReference type="PRINTS" id="PR00080">
    <property type="entry name" value="SDRFAMILY"/>
</dbReference>
<dbReference type="InterPro" id="IPR002347">
    <property type="entry name" value="SDR_fam"/>
</dbReference>
<dbReference type="Pfam" id="PF13561">
    <property type="entry name" value="adh_short_C2"/>
    <property type="match status" value="1"/>
</dbReference>
<dbReference type="EMBL" id="JAMZFT010000004">
    <property type="protein sequence ID" value="MCP1337745.1"/>
    <property type="molecule type" value="Genomic_DNA"/>
</dbReference>
<dbReference type="PROSITE" id="PS00061">
    <property type="entry name" value="ADH_SHORT"/>
    <property type="match status" value="1"/>
</dbReference>
<dbReference type="GO" id="GO:0016616">
    <property type="term" value="F:oxidoreductase activity, acting on the CH-OH group of donors, NAD or NADP as acceptor"/>
    <property type="evidence" value="ECO:0007669"/>
    <property type="project" value="TreeGrafter"/>
</dbReference>
<dbReference type="InterPro" id="IPR036291">
    <property type="entry name" value="NAD(P)-bd_dom_sf"/>
</dbReference>
<dbReference type="PANTHER" id="PTHR42760">
    <property type="entry name" value="SHORT-CHAIN DEHYDROGENASES/REDUCTASES FAMILY MEMBER"/>
    <property type="match status" value="1"/>
</dbReference>
<evidence type="ECO:0000313" key="3">
    <source>
        <dbReference type="Proteomes" id="UP001055804"/>
    </source>
</evidence>
<comment type="similarity">
    <text evidence="1">Belongs to the short-chain dehydrogenases/reductases (SDR) family.</text>
</comment>
<dbReference type="Proteomes" id="UP001055804">
    <property type="component" value="Unassembled WGS sequence"/>
</dbReference>
<dbReference type="FunFam" id="3.40.50.720:FF:000084">
    <property type="entry name" value="Short-chain dehydrogenase reductase"/>
    <property type="match status" value="1"/>
</dbReference>
<evidence type="ECO:0000313" key="2">
    <source>
        <dbReference type="EMBL" id="MCP1337745.1"/>
    </source>
</evidence>